<keyword evidence="10" id="KW-1185">Reference proteome</keyword>
<evidence type="ECO:0000256" key="6">
    <source>
        <dbReference type="ARBA" id="ARBA00023239"/>
    </source>
</evidence>
<evidence type="ECO:0000256" key="5">
    <source>
        <dbReference type="ARBA" id="ARBA00023157"/>
    </source>
</evidence>
<evidence type="ECO:0000313" key="10">
    <source>
        <dbReference type="Proteomes" id="UP000183945"/>
    </source>
</evidence>
<dbReference type="OrthoDB" id="341137at2"/>
<dbReference type="Proteomes" id="UP000183945">
    <property type="component" value="Unassembled WGS sequence"/>
</dbReference>
<dbReference type="RefSeq" id="WP_072879586.1">
    <property type="nucleotide sequence ID" value="NZ_FQVT01000005.1"/>
</dbReference>
<keyword evidence="4 7" id="KW-0472">Membrane</keyword>
<evidence type="ECO:0000256" key="2">
    <source>
        <dbReference type="ARBA" id="ARBA00022692"/>
    </source>
</evidence>
<dbReference type="InterPro" id="IPR007782">
    <property type="entry name" value="VKG_COase"/>
</dbReference>
<feature type="transmembrane region" description="Helical" evidence="7">
    <location>
        <begin position="230"/>
        <end position="262"/>
    </location>
</feature>
<proteinExistence type="predicted"/>
<feature type="transmembrane region" description="Helical" evidence="7">
    <location>
        <begin position="110"/>
        <end position="128"/>
    </location>
</feature>
<dbReference type="STRING" id="1073325.SAMN05444483_105114"/>
<feature type="transmembrane region" description="Helical" evidence="7">
    <location>
        <begin position="12"/>
        <end position="39"/>
    </location>
</feature>
<dbReference type="InterPro" id="IPR053935">
    <property type="entry name" value="VKGC_lumenal_dom"/>
</dbReference>
<feature type="transmembrane region" description="Helical" evidence="7">
    <location>
        <begin position="289"/>
        <end position="309"/>
    </location>
</feature>
<accession>A0A1M5HE86</accession>
<dbReference type="GO" id="GO:0019842">
    <property type="term" value="F:vitamin binding"/>
    <property type="evidence" value="ECO:0007669"/>
    <property type="project" value="TreeGrafter"/>
</dbReference>
<dbReference type="EMBL" id="FQVT01000005">
    <property type="protein sequence ID" value="SHG14273.1"/>
    <property type="molecule type" value="Genomic_DNA"/>
</dbReference>
<keyword evidence="3 7" id="KW-1133">Transmembrane helix</keyword>
<dbReference type="InterPro" id="IPR011020">
    <property type="entry name" value="HTTM-like"/>
</dbReference>
<evidence type="ECO:0000259" key="8">
    <source>
        <dbReference type="SMART" id="SM00752"/>
    </source>
</evidence>
<feature type="transmembrane region" description="Helical" evidence="7">
    <location>
        <begin position="149"/>
        <end position="167"/>
    </location>
</feature>
<evidence type="ECO:0000256" key="7">
    <source>
        <dbReference type="SAM" id="Phobius"/>
    </source>
</evidence>
<evidence type="ECO:0000256" key="1">
    <source>
        <dbReference type="ARBA" id="ARBA00004127"/>
    </source>
</evidence>
<keyword evidence="2 7" id="KW-0812">Transmembrane</keyword>
<gene>
    <name evidence="9" type="ORF">SAMN05444483_105114</name>
</gene>
<dbReference type="SMART" id="SM00752">
    <property type="entry name" value="HTTM"/>
    <property type="match status" value="1"/>
</dbReference>
<organism evidence="9 10">
    <name type="scientific">Salegentibacter echinorum</name>
    <dbReference type="NCBI Taxonomy" id="1073325"/>
    <lineage>
        <taxon>Bacteria</taxon>
        <taxon>Pseudomonadati</taxon>
        <taxon>Bacteroidota</taxon>
        <taxon>Flavobacteriia</taxon>
        <taxon>Flavobacteriales</taxon>
        <taxon>Flavobacteriaceae</taxon>
        <taxon>Salegentibacter</taxon>
    </lineage>
</organism>
<dbReference type="AlphaFoldDB" id="A0A1M5HE86"/>
<evidence type="ECO:0000256" key="4">
    <source>
        <dbReference type="ARBA" id="ARBA00023136"/>
    </source>
</evidence>
<feature type="domain" description="HTTM-like" evidence="8">
    <location>
        <begin position="7"/>
        <end position="266"/>
    </location>
</feature>
<reference evidence="10" key="1">
    <citation type="submission" date="2016-11" db="EMBL/GenBank/DDBJ databases">
        <authorList>
            <person name="Varghese N."/>
            <person name="Submissions S."/>
        </authorList>
    </citation>
    <scope>NUCLEOTIDE SEQUENCE [LARGE SCALE GENOMIC DNA]</scope>
    <source>
        <strain evidence="10">DSM 24579</strain>
    </source>
</reference>
<dbReference type="GO" id="GO:0012505">
    <property type="term" value="C:endomembrane system"/>
    <property type="evidence" value="ECO:0007669"/>
    <property type="project" value="UniProtKB-SubCell"/>
</dbReference>
<dbReference type="InterPro" id="IPR053934">
    <property type="entry name" value="HTTM_dom"/>
</dbReference>
<dbReference type="Pfam" id="PF22777">
    <property type="entry name" value="VKGC_lumenal_dom"/>
    <property type="match status" value="1"/>
</dbReference>
<comment type="subcellular location">
    <subcellularLocation>
        <location evidence="1">Endomembrane system</location>
        <topology evidence="1">Multi-pass membrane protein</topology>
    </subcellularLocation>
</comment>
<keyword evidence="6" id="KW-0456">Lyase</keyword>
<sequence>MLNKWLFKQVDNSALIVFRIIFGLLIFLEAVGAIFTGWIRRVFIEPQFNFHFIGLDFLQPLPGNGMLYYYGIMGLFGIFVMLGFKYRFSIFCYTIMWASVYLMQKSSYNNHYYLLMLLCGIMFFLPAHRYLSLDSYKKPDFQRIAMPRWVWILIVGQMWIVYTYAAVAKLYPGWLDGTLPAMLMRGKADYWLIGEFLQKDWIRYAITYTGILFDLFIIPALLWKRTRLPAFLIAIFFHIFNSIVFQIGIFPYLSLAFCLFFFSSEKINHLFLRKKKPHYNGAEVMVPSYSKALIAILSVWFVIQIALPLRHWFFKDNVLWTEEGHRLSWRMMLRSRSGSTTFKVVEKGTTDTINVDKNRYLSKKQIRSVGAKPDMMWQFAQILKKEYAKEGKEVQVFVDSKISINGQPYQPFIDPKVDLAAEKWNHFKHHDWILPSKLE</sequence>
<protein>
    <submittedName>
        <fullName evidence="9">Vitamin K-dependent gamma-carboxylase</fullName>
    </submittedName>
</protein>
<dbReference type="PANTHER" id="PTHR12639:SF7">
    <property type="entry name" value="HTTM DOMAIN-CONTAINING PROTEIN"/>
    <property type="match status" value="1"/>
</dbReference>
<evidence type="ECO:0000256" key="3">
    <source>
        <dbReference type="ARBA" id="ARBA00022989"/>
    </source>
</evidence>
<feature type="transmembrane region" description="Helical" evidence="7">
    <location>
        <begin position="201"/>
        <end position="223"/>
    </location>
</feature>
<name>A0A1M5HE86_SALEC</name>
<dbReference type="GO" id="GO:0008488">
    <property type="term" value="F:gamma-glutamyl carboxylase activity"/>
    <property type="evidence" value="ECO:0007669"/>
    <property type="project" value="InterPro"/>
</dbReference>
<dbReference type="Pfam" id="PF05090">
    <property type="entry name" value="HTTM"/>
    <property type="match status" value="1"/>
</dbReference>
<dbReference type="PANTHER" id="PTHR12639">
    <property type="entry name" value="VITAMIN K-DEPENDENT GAMMA-CARBOXYLASE"/>
    <property type="match status" value="1"/>
</dbReference>
<keyword evidence="5" id="KW-1015">Disulfide bond</keyword>
<evidence type="ECO:0000313" key="9">
    <source>
        <dbReference type="EMBL" id="SHG14273.1"/>
    </source>
</evidence>